<keyword evidence="3" id="KW-1185">Reference proteome</keyword>
<dbReference type="OrthoDB" id="6372137at2759"/>
<sequence length="244" mass="27376">MNSTGCGTTKICLFKPRGCNPNMDCTTGVILEVVGENQMKVQMVAATIVPPVQQQYVAIAFSDDQQMGNDSVTECVISNMGEFVGYEPEVYLSYNKGKSNDRVFLNDDEHQEMFKDLAGEVIDSRMVCEFTQQIIPQIDNKNGLVWSLKGDFYVMAATGSAQPDEVNAHEMNRQSHFFPITSEKTFDLTKFGNFDHPTAFVSKLNTNRIEKHPLRTTTSEPEQNVVSRLLTSPIIALFSIVFFF</sequence>
<dbReference type="CDD" id="cd09628">
    <property type="entry name" value="DOMON_SDR_2_like"/>
    <property type="match status" value="1"/>
</dbReference>
<comment type="caution">
    <text evidence="2">The sequence shown here is derived from an EMBL/GenBank/DDBJ whole genome shotgun (WGS) entry which is preliminary data.</text>
</comment>
<dbReference type="GO" id="GO:1900449">
    <property type="term" value="P:regulation of glutamate receptor signaling pathway"/>
    <property type="evidence" value="ECO:0007669"/>
    <property type="project" value="InterPro"/>
</dbReference>
<organism evidence="2 3">
    <name type="scientific">Caenorhabditis angaria</name>
    <dbReference type="NCBI Taxonomy" id="860376"/>
    <lineage>
        <taxon>Eukaryota</taxon>
        <taxon>Metazoa</taxon>
        <taxon>Ecdysozoa</taxon>
        <taxon>Nematoda</taxon>
        <taxon>Chromadorea</taxon>
        <taxon>Rhabditida</taxon>
        <taxon>Rhabditina</taxon>
        <taxon>Rhabditomorpha</taxon>
        <taxon>Rhabditoidea</taxon>
        <taxon>Rhabditidae</taxon>
        <taxon>Peloderinae</taxon>
        <taxon>Caenorhabditis</taxon>
    </lineage>
</organism>
<proteinExistence type="predicted"/>
<dbReference type="EMBL" id="CANHGI010000004">
    <property type="protein sequence ID" value="CAI5449334.1"/>
    <property type="molecule type" value="Genomic_DNA"/>
</dbReference>
<name>A0A9P1N499_9PELO</name>
<dbReference type="InterPro" id="IPR005018">
    <property type="entry name" value="DOMON_domain"/>
</dbReference>
<dbReference type="InterPro" id="IPR042789">
    <property type="entry name" value="FRRS1L"/>
</dbReference>
<dbReference type="PANTHER" id="PTHR46902:SF1">
    <property type="entry name" value="DOMON DOMAIN-CONTAINING PROTEIN FRRS1L"/>
    <property type="match status" value="1"/>
</dbReference>
<dbReference type="Pfam" id="PF03351">
    <property type="entry name" value="DOMON"/>
    <property type="match status" value="1"/>
</dbReference>
<accession>A0A9P1N499</accession>
<reference evidence="2" key="1">
    <citation type="submission" date="2022-11" db="EMBL/GenBank/DDBJ databases">
        <authorList>
            <person name="Kikuchi T."/>
        </authorList>
    </citation>
    <scope>NUCLEOTIDE SEQUENCE</scope>
    <source>
        <strain evidence="2">PS1010</strain>
    </source>
</reference>
<dbReference type="PANTHER" id="PTHR46902">
    <property type="entry name" value="DOMON DOMAIN-CONTAINING PROTEIN FRRS1L"/>
    <property type="match status" value="1"/>
</dbReference>
<protein>
    <recommendedName>
        <fullName evidence="1">DOMON domain-containing protein</fullName>
    </recommendedName>
</protein>
<gene>
    <name evidence="2" type="ORF">CAMP_LOCUS11971</name>
</gene>
<evidence type="ECO:0000313" key="2">
    <source>
        <dbReference type="EMBL" id="CAI5449334.1"/>
    </source>
</evidence>
<feature type="domain" description="DOMON" evidence="1">
    <location>
        <begin position="56"/>
        <end position="159"/>
    </location>
</feature>
<dbReference type="AlphaFoldDB" id="A0A9P1N499"/>
<dbReference type="SMART" id="SM00664">
    <property type="entry name" value="DoH"/>
    <property type="match status" value="1"/>
</dbReference>
<evidence type="ECO:0000259" key="1">
    <source>
        <dbReference type="SMART" id="SM00664"/>
    </source>
</evidence>
<evidence type="ECO:0000313" key="3">
    <source>
        <dbReference type="Proteomes" id="UP001152747"/>
    </source>
</evidence>
<dbReference type="Proteomes" id="UP001152747">
    <property type="component" value="Unassembled WGS sequence"/>
</dbReference>